<sequence>MFRGLSPEGSRFEVSGQKHPSVLDPNERCGFTLASLLRQHAHAPQTRLLTMSNDVATPISDDEVLALAKAAIEQSREELGPRDLQQQQQQQPGITIDLGHNNIARLPDEVIDIIRVEIERLALSHNLLQSLPLRLIECKRLRYLNVRYNSMREIPEAILQMTSLEILDVSRNKLRSIPQRIANLTSLKVLAIAKNKIEELPVCLGDINSLQVLKLDGNNLRFPPMEICTIKDNAPSPANENERDAVIATQVKRFMRQYANKEKTRIEIERSRVESSGDESWTESNPETPRPSRRANGGRFPVRPSISTLDGFGPSPDSPGMAPPIPNRSHFRVQSNQGNGMSRRPPVPPLILTNGSNERNRSQSDGAPTVSHRQKRMGIYTNKTSELGSVDELRRTSQSHFRGFSQGYLLPGSNMSNGMSGPATAVGYGDQGTMRSLANRPLSDVREHKRGSRAPDIVVEAAKNFLYAISQLHDTIAHMMRSIKRADRTKDGLRRKEDFYRRFTATFSNIRALSDTLHRFDTLAEEDEEDAQKISQQVYMYALKCLELFMSINFSIAENRVEIIQNADPRIVRTFLFLQQGSLIEMRNACSILGAQFKDTTLVSRRPEAADGAATIRARPLKIRRFQTSPPQRNGQYQIPPPVMLHSNDNSRSNTMTSIISAATPRSGESFSTLATTMSRTNTLTSSFDGREMDEDAQFERIYGKLRVACDTCRNYIPQISKLLRNNFDGMRKELDSEHPRIKVLAGLIEKSNEVQRTTLPLANLLSQMQLKDSYVRSQPDFWQQCMGFIKAWGELAAASTGQGRNMGLLSPEVKQLMKPLHKTVKDASLAINDSPWSHLTSNNHGGLMGPPSLSSFTSRTQPPRYMGRPTMSSGGGPSFPGPINTSITSVASAFNSYTNSSLGPQGSGGYITPVPATPLSAALGAAAQATVPNTPVGHAYPVPLNVFERADRLLSQTARRV</sequence>
<dbReference type="Pfam" id="PF10428">
    <property type="entry name" value="SOG2"/>
    <property type="match status" value="2"/>
</dbReference>
<dbReference type="GO" id="GO:0005737">
    <property type="term" value="C:cytoplasm"/>
    <property type="evidence" value="ECO:0007669"/>
    <property type="project" value="TreeGrafter"/>
</dbReference>
<name>A0A6G1KA55_9PLEO</name>
<feature type="domain" description="Disease resistance R13L4/SHOC-2-like LRR" evidence="4">
    <location>
        <begin position="138"/>
        <end position="215"/>
    </location>
</feature>
<dbReference type="AlphaFoldDB" id="A0A6G1KA55"/>
<keyword evidence="1" id="KW-0433">Leucine-rich repeat</keyword>
<dbReference type="Pfam" id="PF23598">
    <property type="entry name" value="LRR_14"/>
    <property type="match status" value="1"/>
</dbReference>
<protein>
    <submittedName>
        <fullName evidence="5">Cell morphogenesis protein-like protein Sog2</fullName>
    </submittedName>
</protein>
<dbReference type="SMART" id="SM00369">
    <property type="entry name" value="LRR_TYP"/>
    <property type="match status" value="3"/>
</dbReference>
<keyword evidence="6" id="KW-1185">Reference proteome</keyword>
<reference evidence="5" key="1">
    <citation type="journal article" date="2020" name="Stud. Mycol.">
        <title>101 Dothideomycetes genomes: a test case for predicting lifestyles and emergence of pathogens.</title>
        <authorList>
            <person name="Haridas S."/>
            <person name="Albert R."/>
            <person name="Binder M."/>
            <person name="Bloem J."/>
            <person name="Labutti K."/>
            <person name="Salamov A."/>
            <person name="Andreopoulos B."/>
            <person name="Baker S."/>
            <person name="Barry K."/>
            <person name="Bills G."/>
            <person name="Bluhm B."/>
            <person name="Cannon C."/>
            <person name="Castanera R."/>
            <person name="Culley D."/>
            <person name="Daum C."/>
            <person name="Ezra D."/>
            <person name="Gonzalez J."/>
            <person name="Henrissat B."/>
            <person name="Kuo A."/>
            <person name="Liang C."/>
            <person name="Lipzen A."/>
            <person name="Lutzoni F."/>
            <person name="Magnuson J."/>
            <person name="Mondo S."/>
            <person name="Nolan M."/>
            <person name="Ohm R."/>
            <person name="Pangilinan J."/>
            <person name="Park H.-J."/>
            <person name="Ramirez L."/>
            <person name="Alfaro M."/>
            <person name="Sun H."/>
            <person name="Tritt A."/>
            <person name="Yoshinaga Y."/>
            <person name="Zwiers L.-H."/>
            <person name="Turgeon B."/>
            <person name="Goodwin S."/>
            <person name="Spatafora J."/>
            <person name="Crous P."/>
            <person name="Grigoriev I."/>
        </authorList>
    </citation>
    <scope>NUCLEOTIDE SEQUENCE</scope>
    <source>
        <strain evidence="5">CBS 279.74</strain>
    </source>
</reference>
<dbReference type="Gene3D" id="3.80.10.10">
    <property type="entry name" value="Ribonuclease Inhibitor"/>
    <property type="match status" value="1"/>
</dbReference>
<evidence type="ECO:0000256" key="3">
    <source>
        <dbReference type="SAM" id="MobiDB-lite"/>
    </source>
</evidence>
<evidence type="ECO:0000313" key="5">
    <source>
        <dbReference type="EMBL" id="KAF2709321.1"/>
    </source>
</evidence>
<gene>
    <name evidence="5" type="ORF">K504DRAFT_467296</name>
</gene>
<dbReference type="PROSITE" id="PS51450">
    <property type="entry name" value="LRR"/>
    <property type="match status" value="1"/>
</dbReference>
<dbReference type="PANTHER" id="PTHR48051:SF54">
    <property type="entry name" value="LEUCINE-RICH REPEAT-CONTAINING PROTEIN"/>
    <property type="match status" value="1"/>
</dbReference>
<dbReference type="PANTHER" id="PTHR48051">
    <property type="match status" value="1"/>
</dbReference>
<dbReference type="InterPro" id="IPR001611">
    <property type="entry name" value="Leu-rich_rpt"/>
</dbReference>
<dbReference type="InterPro" id="IPR003591">
    <property type="entry name" value="Leu-rich_rpt_typical-subtyp"/>
</dbReference>
<evidence type="ECO:0000256" key="1">
    <source>
        <dbReference type="ARBA" id="ARBA00022614"/>
    </source>
</evidence>
<proteinExistence type="predicted"/>
<evidence type="ECO:0000313" key="6">
    <source>
        <dbReference type="Proteomes" id="UP000799428"/>
    </source>
</evidence>
<dbReference type="InterPro" id="IPR055414">
    <property type="entry name" value="LRR_R13L4/SHOC2-like"/>
</dbReference>
<evidence type="ECO:0000259" key="4">
    <source>
        <dbReference type="Pfam" id="PF23598"/>
    </source>
</evidence>
<dbReference type="InterPro" id="IPR019487">
    <property type="entry name" value="RAM_signalling_pathway_SOG2"/>
</dbReference>
<dbReference type="InterPro" id="IPR050216">
    <property type="entry name" value="LRR_domain-containing"/>
</dbReference>
<dbReference type="EMBL" id="MU005770">
    <property type="protein sequence ID" value="KAF2709321.1"/>
    <property type="molecule type" value="Genomic_DNA"/>
</dbReference>
<dbReference type="OrthoDB" id="1394818at2759"/>
<keyword evidence="2" id="KW-0677">Repeat</keyword>
<dbReference type="SUPFAM" id="SSF52075">
    <property type="entry name" value="Outer arm dynein light chain 1"/>
    <property type="match status" value="1"/>
</dbReference>
<feature type="region of interest" description="Disordered" evidence="3">
    <location>
        <begin position="269"/>
        <end position="373"/>
    </location>
</feature>
<dbReference type="InterPro" id="IPR032675">
    <property type="entry name" value="LRR_dom_sf"/>
</dbReference>
<feature type="region of interest" description="Disordered" evidence="3">
    <location>
        <begin position="1"/>
        <end position="23"/>
    </location>
</feature>
<organism evidence="5 6">
    <name type="scientific">Pleomassaria siparia CBS 279.74</name>
    <dbReference type="NCBI Taxonomy" id="1314801"/>
    <lineage>
        <taxon>Eukaryota</taxon>
        <taxon>Fungi</taxon>
        <taxon>Dikarya</taxon>
        <taxon>Ascomycota</taxon>
        <taxon>Pezizomycotina</taxon>
        <taxon>Dothideomycetes</taxon>
        <taxon>Pleosporomycetidae</taxon>
        <taxon>Pleosporales</taxon>
        <taxon>Pleomassariaceae</taxon>
        <taxon>Pleomassaria</taxon>
    </lineage>
</organism>
<evidence type="ECO:0000256" key="2">
    <source>
        <dbReference type="ARBA" id="ARBA00022737"/>
    </source>
</evidence>
<dbReference type="Proteomes" id="UP000799428">
    <property type="component" value="Unassembled WGS sequence"/>
</dbReference>
<accession>A0A6G1KA55</accession>